<dbReference type="EMBL" id="PKUR01000002">
    <property type="protein sequence ID" value="PLW86048.1"/>
    <property type="molecule type" value="Genomic_DNA"/>
</dbReference>
<protein>
    <submittedName>
        <fullName evidence="3">Alkaline phosphatase</fullName>
    </submittedName>
</protein>
<comment type="caution">
    <text evidence="3">The sequence shown here is derived from an EMBL/GenBank/DDBJ whole genome shotgun (WGS) entry which is preliminary data.</text>
</comment>
<dbReference type="Pfam" id="PF09423">
    <property type="entry name" value="PhoD"/>
    <property type="match status" value="1"/>
</dbReference>
<dbReference type="RefSeq" id="WP_084198700.1">
    <property type="nucleotide sequence ID" value="NZ_BMYL01000002.1"/>
</dbReference>
<dbReference type="InterPro" id="IPR032093">
    <property type="entry name" value="PhoD_N"/>
</dbReference>
<dbReference type="InterPro" id="IPR029052">
    <property type="entry name" value="Metallo-depent_PP-like"/>
</dbReference>
<proteinExistence type="predicted"/>
<dbReference type="InterPro" id="IPR018946">
    <property type="entry name" value="PhoD-like_MPP"/>
</dbReference>
<dbReference type="PANTHER" id="PTHR43606:SF2">
    <property type="entry name" value="ALKALINE PHOSPHATASE FAMILY PROTEIN (AFU_ORTHOLOGUE AFUA_5G03860)"/>
    <property type="match status" value="1"/>
</dbReference>
<dbReference type="AlphaFoldDB" id="A0AAP8MDX4"/>
<dbReference type="Pfam" id="PF16655">
    <property type="entry name" value="PhoD_N"/>
    <property type="match status" value="1"/>
</dbReference>
<dbReference type="PANTHER" id="PTHR43606">
    <property type="entry name" value="PHOSPHATASE, PUTATIVE (AFU_ORTHOLOGUE AFUA_6G08710)-RELATED"/>
    <property type="match status" value="1"/>
</dbReference>
<feature type="domain" description="Phospholipase D N-terminal" evidence="2">
    <location>
        <begin position="40"/>
        <end position="127"/>
    </location>
</feature>
<dbReference type="PROSITE" id="PS51318">
    <property type="entry name" value="TAT"/>
    <property type="match status" value="1"/>
</dbReference>
<dbReference type="Proteomes" id="UP000235162">
    <property type="component" value="Unassembled WGS sequence"/>
</dbReference>
<keyword evidence="4" id="KW-1185">Reference proteome</keyword>
<evidence type="ECO:0000313" key="3">
    <source>
        <dbReference type="EMBL" id="PLW86048.1"/>
    </source>
</evidence>
<evidence type="ECO:0000259" key="2">
    <source>
        <dbReference type="Pfam" id="PF16655"/>
    </source>
</evidence>
<dbReference type="SUPFAM" id="SSF56300">
    <property type="entry name" value="Metallo-dependent phosphatases"/>
    <property type="match status" value="1"/>
</dbReference>
<evidence type="ECO:0000259" key="1">
    <source>
        <dbReference type="Pfam" id="PF09423"/>
    </source>
</evidence>
<sequence>MSRISRRNIIKGLSATAVLPVVGCATGPGASDINGATFSHGVASGDPDQSSVVLWTRVSGASGPVTGRWQLASDPHFAQVVAEGDFSTDASRDWTVKVVPDGLSAGERFYYRFNVGDIYSLPGRTRTLPSGHVERLGLAVASCSNYPFGYFNAYEAIALDQQVDLVLHLGDYIYEYGPDGYGGESGAALNRNHQPPREILSLADYRQRHAQYKADAQSQAMHSNHPLIAIWDDHEITNDPWMDGAENHQPETEGDWTARKQIALQAYYEWMPIREPGAGGNRAEYWRHFGYGDLASLITLETRLTGRSEQLNYEDHLEQLQTADDVRRFYREDLWDPSRELLSDAGKAFTGEALAESVQAGRSWRILGNQILMARWLAPIITDQQLADMGVEPGTTLYEYAHRFRPLGEAGLPLNLDAWDGYPYARETLYGMASQAGANDLLVLTGDTHAFWQNQLFNAAGQAMGVEIGTSGITSPGPFSGLGPEQAAAFDRVLADASPDVLWTSGQTNGYVRLVLTHEAATVDYMGVSSVVSRDYRPASIRQVRIEKSGKSLSFA</sequence>
<dbReference type="InterPro" id="IPR038607">
    <property type="entry name" value="PhoD-like_sf"/>
</dbReference>
<feature type="domain" description="PhoD-like phosphatase metallophosphatase" evidence="1">
    <location>
        <begin position="138"/>
        <end position="525"/>
    </location>
</feature>
<organism evidence="3 4">
    <name type="scientific">Halioglobus japonicus</name>
    <dbReference type="NCBI Taxonomy" id="930805"/>
    <lineage>
        <taxon>Bacteria</taxon>
        <taxon>Pseudomonadati</taxon>
        <taxon>Pseudomonadota</taxon>
        <taxon>Gammaproteobacteria</taxon>
        <taxon>Cellvibrionales</taxon>
        <taxon>Halieaceae</taxon>
        <taxon>Halioglobus</taxon>
    </lineage>
</organism>
<dbReference type="KEGG" id="hja:BST95_07185"/>
<dbReference type="Gene3D" id="3.60.21.70">
    <property type="entry name" value="PhoD-like phosphatase"/>
    <property type="match status" value="1"/>
</dbReference>
<reference evidence="3 4" key="1">
    <citation type="submission" date="2018-01" db="EMBL/GenBank/DDBJ databases">
        <title>The draft genome sequence of Halioglobus japonicus S1-36.</title>
        <authorList>
            <person name="Du Z.-J."/>
            <person name="Shi M.-J."/>
        </authorList>
    </citation>
    <scope>NUCLEOTIDE SEQUENCE [LARGE SCALE GENOMIC DNA]</scope>
    <source>
        <strain evidence="3 4">S1-36</strain>
    </source>
</reference>
<dbReference type="CDD" id="cd07389">
    <property type="entry name" value="MPP_PhoD"/>
    <property type="match status" value="1"/>
</dbReference>
<dbReference type="Gene3D" id="2.60.40.380">
    <property type="entry name" value="Purple acid phosphatase-like, N-terminal"/>
    <property type="match status" value="1"/>
</dbReference>
<evidence type="ECO:0000313" key="4">
    <source>
        <dbReference type="Proteomes" id="UP000235162"/>
    </source>
</evidence>
<gene>
    <name evidence="3" type="ORF">C0029_06230</name>
</gene>
<accession>A0AAP8MDX4</accession>
<dbReference type="InterPro" id="IPR052900">
    <property type="entry name" value="Phospholipid_Metab_Enz"/>
</dbReference>
<name>A0AAP8MDX4_9GAMM</name>
<dbReference type="InterPro" id="IPR006311">
    <property type="entry name" value="TAT_signal"/>
</dbReference>